<protein>
    <submittedName>
        <fullName evidence="1">Uncharacterized protein</fullName>
    </submittedName>
</protein>
<dbReference type="Proteomes" id="UP000198943">
    <property type="component" value="Unassembled WGS sequence"/>
</dbReference>
<sequence>MKCPYNFFNRLKQYFRESLRQGTELLWAKKWEDTKRGIKWIEDMPGISPCGAAVGYNYLYIMTRILYYVNRKS</sequence>
<accession>A0A1G6I1B1</accession>
<keyword evidence="2" id="KW-1185">Reference proteome</keyword>
<gene>
    <name evidence="1" type="ORF">SAMN04487864_101389</name>
</gene>
<evidence type="ECO:0000313" key="2">
    <source>
        <dbReference type="Proteomes" id="UP000198943"/>
    </source>
</evidence>
<dbReference type="EMBL" id="FMYW01000001">
    <property type="protein sequence ID" value="SDC00322.1"/>
    <property type="molecule type" value="Genomic_DNA"/>
</dbReference>
<dbReference type="AlphaFoldDB" id="A0A1G6I1B1"/>
<reference evidence="2" key="1">
    <citation type="submission" date="2016-10" db="EMBL/GenBank/DDBJ databases">
        <authorList>
            <person name="Varghese N."/>
            <person name="Submissions S."/>
        </authorList>
    </citation>
    <scope>NUCLEOTIDE SEQUENCE [LARGE SCALE GENOMIC DNA]</scope>
    <source>
        <strain evidence="2">DSM 11005</strain>
    </source>
</reference>
<organism evidence="1 2">
    <name type="scientific">Succiniclasticum ruminis</name>
    <dbReference type="NCBI Taxonomy" id="40841"/>
    <lineage>
        <taxon>Bacteria</taxon>
        <taxon>Bacillati</taxon>
        <taxon>Bacillota</taxon>
        <taxon>Negativicutes</taxon>
        <taxon>Acidaminococcales</taxon>
        <taxon>Acidaminococcaceae</taxon>
        <taxon>Succiniclasticum</taxon>
    </lineage>
</organism>
<name>A0A1G6I1B1_9FIRM</name>
<proteinExistence type="predicted"/>
<evidence type="ECO:0000313" key="1">
    <source>
        <dbReference type="EMBL" id="SDC00322.1"/>
    </source>
</evidence>